<gene>
    <name evidence="6" type="ORF">CL176_02890</name>
</gene>
<dbReference type="Pfam" id="PF02826">
    <property type="entry name" value="2-Hacid_dh_C"/>
    <property type="match status" value="1"/>
</dbReference>
<dbReference type="PROSITE" id="PS00065">
    <property type="entry name" value="D_2_HYDROXYACID_DH_1"/>
    <property type="match status" value="1"/>
</dbReference>
<evidence type="ECO:0000256" key="2">
    <source>
        <dbReference type="ARBA" id="ARBA00023027"/>
    </source>
</evidence>
<dbReference type="GO" id="GO:0051287">
    <property type="term" value="F:NAD binding"/>
    <property type="evidence" value="ECO:0007669"/>
    <property type="project" value="InterPro"/>
</dbReference>
<evidence type="ECO:0000256" key="1">
    <source>
        <dbReference type="ARBA" id="ARBA00005854"/>
    </source>
</evidence>
<reference evidence="6 7" key="1">
    <citation type="submission" date="2017-09" db="EMBL/GenBank/DDBJ databases">
        <title>Complete genome sequence of Oxytococcus suis strain ZY16052.</title>
        <authorList>
            <person name="Li F."/>
        </authorList>
    </citation>
    <scope>NUCLEOTIDE SEQUENCE [LARGE SCALE GENOMIC DNA]</scope>
    <source>
        <strain evidence="6 7">ZY16052</strain>
    </source>
</reference>
<keyword evidence="7" id="KW-1185">Reference proteome</keyword>
<dbReference type="Pfam" id="PF00389">
    <property type="entry name" value="2-Hacid_dh"/>
    <property type="match status" value="1"/>
</dbReference>
<dbReference type="InterPro" id="IPR058205">
    <property type="entry name" value="D-LDH-like"/>
</dbReference>
<dbReference type="InterPro" id="IPR029752">
    <property type="entry name" value="D-isomer_DH_CS1"/>
</dbReference>
<dbReference type="Proteomes" id="UP000263232">
    <property type="component" value="Chromosome"/>
</dbReference>
<accession>A0A347WJ02</accession>
<dbReference type="Gene3D" id="3.40.50.720">
    <property type="entry name" value="NAD(P)-binding Rossmann-like Domain"/>
    <property type="match status" value="2"/>
</dbReference>
<keyword evidence="3" id="KW-0560">Oxidoreductase</keyword>
<dbReference type="SUPFAM" id="SSF52283">
    <property type="entry name" value="Formate/glycerate dehydrogenase catalytic domain-like"/>
    <property type="match status" value="1"/>
</dbReference>
<proteinExistence type="inferred from homology"/>
<evidence type="ECO:0000313" key="6">
    <source>
        <dbReference type="EMBL" id="AXY25059.1"/>
    </source>
</evidence>
<feature type="domain" description="D-isomer specific 2-hydroxyacid dehydrogenase catalytic" evidence="4">
    <location>
        <begin position="9"/>
        <end position="330"/>
    </location>
</feature>
<evidence type="ECO:0000313" key="7">
    <source>
        <dbReference type="Proteomes" id="UP000263232"/>
    </source>
</evidence>
<dbReference type="CDD" id="cd12184">
    <property type="entry name" value="HGDH_like"/>
    <property type="match status" value="1"/>
</dbReference>
<name>A0A347WJ02_9LACT</name>
<evidence type="ECO:0000259" key="5">
    <source>
        <dbReference type="Pfam" id="PF02826"/>
    </source>
</evidence>
<dbReference type="InterPro" id="IPR006140">
    <property type="entry name" value="D-isomer_DH_NAD-bd"/>
</dbReference>
<keyword evidence="2" id="KW-0520">NAD</keyword>
<dbReference type="OrthoDB" id="9805416at2"/>
<evidence type="ECO:0000256" key="3">
    <source>
        <dbReference type="RuleBase" id="RU003719"/>
    </source>
</evidence>
<dbReference type="EMBL" id="CP023434">
    <property type="protein sequence ID" value="AXY25059.1"/>
    <property type="molecule type" value="Genomic_DNA"/>
</dbReference>
<dbReference type="SUPFAM" id="SSF51735">
    <property type="entry name" value="NAD(P)-binding Rossmann-fold domains"/>
    <property type="match status" value="1"/>
</dbReference>
<dbReference type="PANTHER" id="PTHR43026:SF1">
    <property type="entry name" value="2-HYDROXYACID DEHYDROGENASE HOMOLOG 1-RELATED"/>
    <property type="match status" value="1"/>
</dbReference>
<dbReference type="GO" id="GO:0008720">
    <property type="term" value="F:D-lactate dehydrogenase (NAD+) activity"/>
    <property type="evidence" value="ECO:0007669"/>
    <property type="project" value="TreeGrafter"/>
</dbReference>
<dbReference type="InterPro" id="IPR006139">
    <property type="entry name" value="D-isomer_2_OHA_DH_cat_dom"/>
</dbReference>
<dbReference type="InterPro" id="IPR036291">
    <property type="entry name" value="NAD(P)-bd_dom_sf"/>
</dbReference>
<dbReference type="PANTHER" id="PTHR43026">
    <property type="entry name" value="2-HYDROXYACID DEHYDROGENASE HOMOLOG 1-RELATED"/>
    <property type="match status" value="1"/>
</dbReference>
<evidence type="ECO:0000259" key="4">
    <source>
        <dbReference type="Pfam" id="PF00389"/>
    </source>
</evidence>
<organism evidence="6 7">
    <name type="scientific">Suicoccus acidiformans</name>
    <dbReference type="NCBI Taxonomy" id="2036206"/>
    <lineage>
        <taxon>Bacteria</taxon>
        <taxon>Bacillati</taxon>
        <taxon>Bacillota</taxon>
        <taxon>Bacilli</taxon>
        <taxon>Lactobacillales</taxon>
        <taxon>Aerococcaceae</taxon>
        <taxon>Suicoccus</taxon>
    </lineage>
</organism>
<comment type="similarity">
    <text evidence="1 3">Belongs to the D-isomer specific 2-hydroxyacid dehydrogenase family.</text>
</comment>
<dbReference type="KEGG" id="abae:CL176_02890"/>
<dbReference type="RefSeq" id="WP_118989979.1">
    <property type="nucleotide sequence ID" value="NZ_CP023434.1"/>
</dbReference>
<dbReference type="AlphaFoldDB" id="A0A347WJ02"/>
<protein>
    <submittedName>
        <fullName evidence="6">Lactate dehydrogenase</fullName>
    </submittedName>
</protein>
<sequence>MLKIACYGVRPNEVTTFEENNKYNYDLTLYEELLTHDNIETAKGHDAVLLRANCVADRKNLEIMKDYGIDLVFTRTVGFNHIDLDAAKDLGQKVARVPGYSPNAIAELAVTMAMTLLRNVQYTADRTSRADFRVTPQMFSREIRNCTVGIIGTGRIGLVEAQMYKAMGARVLGYDVFQSDAAKEVVEFVEQDELLAQSDIVSMHVPHIPGENDEMINKDFLSKMCNDAILVNTARAEIQDTEAIVEALKNDELYGYATDVIPNEGDVFFKSFDSVDDIPVDSVRELTKLYPKAIITPHVGSNTDEAVKNMVEYSFDNFNDVLETGTSDNLLF</sequence>
<feature type="domain" description="D-isomer specific 2-hydroxyacid dehydrogenase NAD-binding" evidence="5">
    <location>
        <begin position="111"/>
        <end position="300"/>
    </location>
</feature>